<dbReference type="RefSeq" id="WP_393991262.1">
    <property type="nucleotide sequence ID" value="NZ_JBAFVH010000002.1"/>
</dbReference>
<protein>
    <submittedName>
        <fullName evidence="1">Uncharacterized protein</fullName>
    </submittedName>
</protein>
<sequence length="107" mass="11001">MRLFMRRRGEAGPARDAARALADLVRDTLKLDADATVSVSEISCGDPACGGSETVVLVMRPGTRTQAAKVLMPMGQVTPGALVAALKPLMAGEAAVSTGLSPHGEKV</sequence>
<dbReference type="Proteomes" id="UP001604002">
    <property type="component" value="Unassembled WGS sequence"/>
</dbReference>
<gene>
    <name evidence="1" type="ORF">V5F32_03655</name>
</gene>
<organism evidence="1 2">
    <name type="scientific">Xanthobacter oligotrophicus</name>
    <dbReference type="NCBI Taxonomy" id="2607286"/>
    <lineage>
        <taxon>Bacteria</taxon>
        <taxon>Pseudomonadati</taxon>
        <taxon>Pseudomonadota</taxon>
        <taxon>Alphaproteobacteria</taxon>
        <taxon>Hyphomicrobiales</taxon>
        <taxon>Xanthobacteraceae</taxon>
        <taxon>Xanthobacter</taxon>
    </lineage>
</organism>
<dbReference type="EMBL" id="JBAFVH010000002">
    <property type="protein sequence ID" value="MFG1371250.1"/>
    <property type="molecule type" value="Genomic_DNA"/>
</dbReference>
<accession>A0ABW6ZRB3</accession>
<proteinExistence type="predicted"/>
<comment type="caution">
    <text evidence="1">The sequence shown here is derived from an EMBL/GenBank/DDBJ whole genome shotgun (WGS) entry which is preliminary data.</text>
</comment>
<evidence type="ECO:0000313" key="2">
    <source>
        <dbReference type="Proteomes" id="UP001604002"/>
    </source>
</evidence>
<evidence type="ECO:0000313" key="1">
    <source>
        <dbReference type="EMBL" id="MFG1371250.1"/>
    </source>
</evidence>
<keyword evidence="2" id="KW-1185">Reference proteome</keyword>
<name>A0ABW6ZRB3_9HYPH</name>
<reference evidence="1 2" key="1">
    <citation type="submission" date="2024-02" db="EMBL/GenBank/DDBJ databases">
        <title>Expansion and revision of Xanthobacter and proposal of Roseixanthobacter gen. nov.</title>
        <authorList>
            <person name="Soltysiak M.P.M."/>
            <person name="Jalihal A."/>
            <person name="Ory A."/>
            <person name="Chrisophersen C."/>
            <person name="Lee A.D."/>
            <person name="Boulton J."/>
            <person name="Springer M."/>
        </authorList>
    </citation>
    <scope>NUCLEOTIDE SEQUENCE [LARGE SCALE GENOMIC DNA]</scope>
    <source>
        <strain evidence="1 2">23A</strain>
    </source>
</reference>